<dbReference type="GO" id="GO:0000976">
    <property type="term" value="F:transcription cis-regulatory region binding"/>
    <property type="evidence" value="ECO:0007669"/>
    <property type="project" value="TreeGrafter"/>
</dbReference>
<dbReference type="CDD" id="cd01544">
    <property type="entry name" value="PBP1_GalR"/>
    <property type="match status" value="1"/>
</dbReference>
<evidence type="ECO:0000256" key="2">
    <source>
        <dbReference type="ARBA" id="ARBA00023125"/>
    </source>
</evidence>
<dbReference type="CDD" id="cd01392">
    <property type="entry name" value="HTH_LacI"/>
    <property type="match status" value="1"/>
</dbReference>
<evidence type="ECO:0000256" key="1">
    <source>
        <dbReference type="ARBA" id="ARBA00023015"/>
    </source>
</evidence>
<dbReference type="InterPro" id="IPR046335">
    <property type="entry name" value="LacI/GalR-like_sensor"/>
</dbReference>
<gene>
    <name evidence="5" type="ORF">C4B60_20480</name>
</gene>
<evidence type="ECO:0000313" key="5">
    <source>
        <dbReference type="EMBL" id="PPA68537.1"/>
    </source>
</evidence>
<dbReference type="InterPro" id="IPR010982">
    <property type="entry name" value="Lambda_DNA-bd_dom_sf"/>
</dbReference>
<dbReference type="PANTHER" id="PTHR30146">
    <property type="entry name" value="LACI-RELATED TRANSCRIPTIONAL REPRESSOR"/>
    <property type="match status" value="1"/>
</dbReference>
<comment type="caution">
    <text evidence="5">The sequence shown here is derived from an EMBL/GenBank/DDBJ whole genome shotgun (WGS) entry which is preliminary data.</text>
</comment>
<accession>A0A2S5G6D0</accession>
<reference evidence="5 6" key="1">
    <citation type="submission" date="2018-02" db="EMBL/GenBank/DDBJ databases">
        <title>Jeotgalibacillus proteolyticum sp. nov. a protease producing bacterium isolated from ocean sediments of Laizhou Bay.</title>
        <authorList>
            <person name="Li Y."/>
        </authorList>
    </citation>
    <scope>NUCLEOTIDE SEQUENCE [LARGE SCALE GENOMIC DNA]</scope>
    <source>
        <strain evidence="5 6">22-7</strain>
    </source>
</reference>
<keyword evidence="6" id="KW-1185">Reference proteome</keyword>
<evidence type="ECO:0000259" key="4">
    <source>
        <dbReference type="PROSITE" id="PS50932"/>
    </source>
</evidence>
<dbReference type="PROSITE" id="PS00356">
    <property type="entry name" value="HTH_LACI_1"/>
    <property type="match status" value="1"/>
</dbReference>
<dbReference type="SMART" id="SM00354">
    <property type="entry name" value="HTH_LACI"/>
    <property type="match status" value="1"/>
</dbReference>
<dbReference type="Proteomes" id="UP000239047">
    <property type="component" value="Unassembled WGS sequence"/>
</dbReference>
<dbReference type="Gene3D" id="3.40.50.2300">
    <property type="match status" value="2"/>
</dbReference>
<name>A0A2S5G6D0_9BACL</name>
<dbReference type="EMBL" id="PREZ01000011">
    <property type="protein sequence ID" value="PPA68537.1"/>
    <property type="molecule type" value="Genomic_DNA"/>
</dbReference>
<dbReference type="AlphaFoldDB" id="A0A2S5G6D0"/>
<proteinExistence type="predicted"/>
<feature type="domain" description="HTH lacI-type" evidence="4">
    <location>
        <begin position="2"/>
        <end position="52"/>
    </location>
</feature>
<dbReference type="InterPro" id="IPR028082">
    <property type="entry name" value="Peripla_BP_I"/>
</dbReference>
<keyword evidence="3" id="KW-0804">Transcription</keyword>
<dbReference type="PROSITE" id="PS50932">
    <property type="entry name" value="HTH_LACI_2"/>
    <property type="match status" value="1"/>
</dbReference>
<dbReference type="Pfam" id="PF00356">
    <property type="entry name" value="LacI"/>
    <property type="match status" value="1"/>
</dbReference>
<dbReference type="GO" id="GO:0003700">
    <property type="term" value="F:DNA-binding transcription factor activity"/>
    <property type="evidence" value="ECO:0007669"/>
    <property type="project" value="TreeGrafter"/>
</dbReference>
<dbReference type="Gene3D" id="1.10.260.40">
    <property type="entry name" value="lambda repressor-like DNA-binding domains"/>
    <property type="match status" value="1"/>
</dbReference>
<protein>
    <submittedName>
        <fullName evidence="5">Transcriptional regulator</fullName>
    </submittedName>
</protein>
<dbReference type="PANTHER" id="PTHR30146:SF149">
    <property type="entry name" value="HTH-TYPE TRANSCRIPTIONAL REGULATOR EBGR"/>
    <property type="match status" value="1"/>
</dbReference>
<evidence type="ECO:0000256" key="3">
    <source>
        <dbReference type="ARBA" id="ARBA00023163"/>
    </source>
</evidence>
<organism evidence="5 6">
    <name type="scientific">Jeotgalibacillus proteolyticus</name>
    <dbReference type="NCBI Taxonomy" id="2082395"/>
    <lineage>
        <taxon>Bacteria</taxon>
        <taxon>Bacillati</taxon>
        <taxon>Bacillota</taxon>
        <taxon>Bacilli</taxon>
        <taxon>Bacillales</taxon>
        <taxon>Caryophanaceae</taxon>
        <taxon>Jeotgalibacillus</taxon>
    </lineage>
</organism>
<keyword evidence="1" id="KW-0805">Transcription regulation</keyword>
<dbReference type="SUPFAM" id="SSF53822">
    <property type="entry name" value="Periplasmic binding protein-like I"/>
    <property type="match status" value="1"/>
</dbReference>
<dbReference type="Pfam" id="PF13377">
    <property type="entry name" value="Peripla_BP_3"/>
    <property type="match status" value="1"/>
</dbReference>
<dbReference type="InterPro" id="IPR000843">
    <property type="entry name" value="HTH_LacI"/>
</dbReference>
<keyword evidence="2" id="KW-0238">DNA-binding</keyword>
<dbReference type="RefSeq" id="WP_104059824.1">
    <property type="nucleotide sequence ID" value="NZ_PREZ01000011.1"/>
</dbReference>
<dbReference type="SUPFAM" id="SSF47413">
    <property type="entry name" value="lambda repressor-like DNA-binding domains"/>
    <property type="match status" value="1"/>
</dbReference>
<sequence length="346" mass="39036">MATIKEIAKRVNVSAATVSRVLNYDETLSASPATKEKIFSTAKELNYQTLRSRRKQNQFLLKQTAEGLQFRLAMILLHSKEEETNDPFWLSIREGVEKECALRGISSVKLIRLQQLTGAEKEFSDLDGLIIIGRVDGAILKSLNLYNRNIVLINQEAAEYDSVVFDFDKATCLALDHLTKRGYSRIGYIGGKEKITVAELQALKKNNTKDVRKIVYENKMRQRNSFDPELVYVKEYTIQSGYDLMKLAIEKGNLPEAFFIASDSMALGALRALQEANIRVPEQIGIVSFNDIEIAQYTSPPLTTVKIPTEEMGRMGVKLMIDRLQGRELPLKVLVPAELVVRESCI</sequence>
<evidence type="ECO:0000313" key="6">
    <source>
        <dbReference type="Proteomes" id="UP000239047"/>
    </source>
</evidence>
<dbReference type="OrthoDB" id="9775106at2"/>